<dbReference type="Pfam" id="PF25316">
    <property type="entry name" value="TAF2_3rd"/>
    <property type="match status" value="1"/>
</dbReference>
<comment type="subcellular location">
    <subcellularLocation>
        <location evidence="1">Nucleus</location>
    </subcellularLocation>
</comment>
<evidence type="ECO:0000259" key="8">
    <source>
        <dbReference type="Pfam" id="PF25316"/>
    </source>
</evidence>
<feature type="compositionally biased region" description="Polar residues" evidence="7">
    <location>
        <begin position="1316"/>
        <end position="1326"/>
    </location>
</feature>
<evidence type="ECO:0000256" key="6">
    <source>
        <dbReference type="ARBA" id="ARBA00023242"/>
    </source>
</evidence>
<feature type="domain" description="Transcription initiation factor TFIID subunit 2 TPR repeats" evidence="9">
    <location>
        <begin position="801"/>
        <end position="1090"/>
    </location>
</feature>
<evidence type="ECO:0000256" key="1">
    <source>
        <dbReference type="ARBA" id="ARBA00004123"/>
    </source>
</evidence>
<feature type="domain" description="Transcription initiation factor TFIID subunit 2 Ig-like" evidence="8">
    <location>
        <begin position="617"/>
        <end position="800"/>
    </location>
</feature>
<evidence type="ECO:0000256" key="3">
    <source>
        <dbReference type="ARBA" id="ARBA00017363"/>
    </source>
</evidence>
<evidence type="ECO:0000259" key="9">
    <source>
        <dbReference type="Pfam" id="PF25577"/>
    </source>
</evidence>
<dbReference type="PANTHER" id="PTHR15137">
    <property type="entry name" value="TRANSCRIPTION INITIATION FACTOR TFIID"/>
    <property type="match status" value="1"/>
</dbReference>
<comment type="caution">
    <text evidence="10">The sequence shown here is derived from an EMBL/GenBank/DDBJ whole genome shotgun (WGS) entry which is preliminary data.</text>
</comment>
<dbReference type="InterPro" id="IPR037813">
    <property type="entry name" value="TAF2"/>
</dbReference>
<evidence type="ECO:0000313" key="10">
    <source>
        <dbReference type="EMBL" id="KAL0633214.1"/>
    </source>
</evidence>
<evidence type="ECO:0000256" key="4">
    <source>
        <dbReference type="ARBA" id="ARBA00023015"/>
    </source>
</evidence>
<comment type="similarity">
    <text evidence="2">Belongs to the TAF2 family.</text>
</comment>
<proteinExistence type="inferred from homology"/>
<dbReference type="Gene3D" id="2.60.40.1730">
    <property type="entry name" value="tricorn interacting facor f3 domain"/>
    <property type="match status" value="1"/>
</dbReference>
<dbReference type="InterPro" id="IPR042097">
    <property type="entry name" value="Aminopeptidase_N-like_N_sf"/>
</dbReference>
<feature type="compositionally biased region" description="Pro residues" evidence="7">
    <location>
        <begin position="1219"/>
        <end position="1231"/>
    </location>
</feature>
<feature type="region of interest" description="Disordered" evidence="7">
    <location>
        <begin position="1"/>
        <end position="39"/>
    </location>
</feature>
<dbReference type="SUPFAM" id="SSF55486">
    <property type="entry name" value="Metalloproteases ('zincins'), catalytic domain"/>
    <property type="match status" value="1"/>
</dbReference>
<feature type="compositionally biased region" description="Low complexity" evidence="7">
    <location>
        <begin position="12"/>
        <end position="32"/>
    </location>
</feature>
<dbReference type="InterPro" id="IPR027268">
    <property type="entry name" value="Peptidase_M4/M1_CTD_sf"/>
</dbReference>
<evidence type="ECO:0000256" key="7">
    <source>
        <dbReference type="SAM" id="MobiDB-lite"/>
    </source>
</evidence>
<reference evidence="10 11" key="1">
    <citation type="submission" date="2024-02" db="EMBL/GenBank/DDBJ databases">
        <title>Discinaceae phylogenomics.</title>
        <authorList>
            <person name="Dirks A.C."/>
            <person name="James T.Y."/>
        </authorList>
    </citation>
    <scope>NUCLEOTIDE SEQUENCE [LARGE SCALE GENOMIC DNA]</scope>
    <source>
        <strain evidence="10 11">ACD0624</strain>
    </source>
</reference>
<keyword evidence="6" id="KW-0539">Nucleus</keyword>
<evidence type="ECO:0000256" key="2">
    <source>
        <dbReference type="ARBA" id="ARBA00010937"/>
    </source>
</evidence>
<protein>
    <recommendedName>
        <fullName evidence="3">Transcription initiation factor TFIID subunit 2</fullName>
    </recommendedName>
</protein>
<name>A0ABR3GB84_9PEZI</name>
<organism evidence="10 11">
    <name type="scientific">Discina gigas</name>
    <dbReference type="NCBI Taxonomy" id="1032678"/>
    <lineage>
        <taxon>Eukaryota</taxon>
        <taxon>Fungi</taxon>
        <taxon>Dikarya</taxon>
        <taxon>Ascomycota</taxon>
        <taxon>Pezizomycotina</taxon>
        <taxon>Pezizomycetes</taxon>
        <taxon>Pezizales</taxon>
        <taxon>Discinaceae</taxon>
        <taxon>Discina</taxon>
    </lineage>
</organism>
<dbReference type="Pfam" id="PF25577">
    <property type="entry name" value="TPR_TAF2_C"/>
    <property type="match status" value="1"/>
</dbReference>
<dbReference type="Gene3D" id="1.10.390.10">
    <property type="entry name" value="Neutral Protease Domain 2"/>
    <property type="match status" value="1"/>
</dbReference>
<keyword evidence="11" id="KW-1185">Reference proteome</keyword>
<dbReference type="EMBL" id="JBBBZM010000133">
    <property type="protein sequence ID" value="KAL0633214.1"/>
    <property type="molecule type" value="Genomic_DNA"/>
</dbReference>
<dbReference type="Proteomes" id="UP001447188">
    <property type="component" value="Unassembled WGS sequence"/>
</dbReference>
<keyword evidence="4" id="KW-0805">Transcription regulation</keyword>
<gene>
    <name evidence="10" type="primary">taf2</name>
    <name evidence="10" type="ORF">Q9L58_007898</name>
</gene>
<dbReference type="InterPro" id="IPR057991">
    <property type="entry name" value="TPR_TAF2_C"/>
</dbReference>
<dbReference type="SUPFAM" id="SSF63737">
    <property type="entry name" value="Leukotriene A4 hydrolase N-terminal domain"/>
    <property type="match status" value="1"/>
</dbReference>
<accession>A0ABR3GB84</accession>
<sequence length="1326" mass="149235">MPAATEVPVFAQSQQQQHSSSQQQSQQPQQQKAPPPPQVIYNRHQRVGLDIDFANKSLKGWTEITVNPTDATLRQLRLNCRQCKITKCLVNGKSPSVAYTEPYSNFKIHPTATVHQHHQLMKKLDGALSDPPEHELIINLPPKVRIEPADSFSVVAQNGLATRGGIVLKRDSPDVTTGAMTPALTRADTLVSLSFSPLKVRIEYIIEHVRDGFTFVGCDAGDMRYPHAYTTHSPLPGAACCLFPTLDGIHERWTWEIEVTIPRTIGDIEKASSLPSQTNGDGVTANGVNGVNGAHESLEDEDMQMDEDSDLDITVVCSGNYKDEKEVHPTEPWKKILKFEQPQAVAPQHISIAAGPFERVNLSEYRDVETEEAMGTLSVDVLGYCLPGRESDLRNTCMFIPKALDYIYKEFGQYVFRAFKVCFVDDLATDTTESASLVLCSSRLLFPETVIDPIWPVTRKLTYALAAQWAGVHIVPKDWQDIWVVVGIAYWMTGCFLKTLMGNNEYRFRLKRDAEKICELDIGRASLYAQGLQVPIDPACLEFIRLKAPVVLTILEKRLWKVSSSMVLHRVVRKTFLAAVAGELKNGLMSTTHFIRVCEKSSHTKLDSFFQQWVYGSGYPRFEVSQRFNKKRMIVEMGIRQVQATETPTRRVTADDFMKDAQDHMRHVVTGPIRPLFTGPMTIRIHEADGTPYEHVVDIKDGYTKLDIPYNTKYKRLKRSRRQKERAAAGAGVDISIDAQNDDVLLYCLGDVLQSEEEVDDWRLEDWSKEDEDKMAQESFEWIRMDADFEWICTLKVGQPDYMFLSQLQQDRDVIAQYEALQHFSSIKESGLISSILVRTLMDRRYYHGIRTAAALALSKCATADLAWVGQFHLMKAFQEFFCFPGSSIPRGGDFTDFTSYYVQKAIPTSMSRIRNLSGACPTTAQKWLLDVLRYNDNSNNIFDDCYYVANLMQSLANTLTLSKPAGGDYGHGYEFEDDEAATTQEAAIREIERYQRMDQWQPTYQNIVSEVSLEVRKDLTLSGVKHAKMELFMSYTREGTLDTLRAKAFDCMVDLGALQNPALVEYMCKVIGTDPSAYIRKRVYDAFVKGLGMIAVGDDRSKERGGSDVNFGEMIIEDGGESSNSRKDELARETIAGAVEFLKKEISDDITLKESIWKALTSQEIGLIEIRSLLDLCKLLYPTKDSLVVVMKRPRHLRCEHVGKGVLKFKWTFDVQPKPLPPPARPPPPLKLITTPKSRTNGALTGRKIKEPKHHVDRTPSVARSTPKPTPKPTTKPSTTPRPLATPRPSASANSTPRQPHNKPPKIVLKLKNPALSQNGTPRAS</sequence>
<keyword evidence="5" id="KW-0804">Transcription</keyword>
<dbReference type="InterPro" id="IPR057345">
    <property type="entry name" value="Ig-like_TAF2"/>
</dbReference>
<dbReference type="PANTHER" id="PTHR15137:SF9">
    <property type="entry name" value="TRANSCRIPTION INITIATION FACTOR TFIID SUBUNIT 2"/>
    <property type="match status" value="1"/>
</dbReference>
<feature type="compositionally biased region" description="Polar residues" evidence="7">
    <location>
        <begin position="1290"/>
        <end position="1300"/>
    </location>
</feature>
<evidence type="ECO:0000313" key="11">
    <source>
        <dbReference type="Proteomes" id="UP001447188"/>
    </source>
</evidence>
<feature type="region of interest" description="Disordered" evidence="7">
    <location>
        <begin position="1216"/>
        <end position="1326"/>
    </location>
</feature>
<dbReference type="CDD" id="cd09839">
    <property type="entry name" value="M1_like_TAF2"/>
    <property type="match status" value="1"/>
</dbReference>
<evidence type="ECO:0000256" key="5">
    <source>
        <dbReference type="ARBA" id="ARBA00023163"/>
    </source>
</evidence>